<dbReference type="EMBL" id="JBHSNO010000016">
    <property type="protein sequence ID" value="MFC5591522.1"/>
    <property type="molecule type" value="Genomic_DNA"/>
</dbReference>
<organism evidence="2 3">
    <name type="scientific">Sporosarcina soli</name>
    <dbReference type="NCBI Taxonomy" id="334736"/>
    <lineage>
        <taxon>Bacteria</taxon>
        <taxon>Bacillati</taxon>
        <taxon>Bacillota</taxon>
        <taxon>Bacilli</taxon>
        <taxon>Bacillales</taxon>
        <taxon>Caryophanaceae</taxon>
        <taxon>Sporosarcina</taxon>
    </lineage>
</organism>
<dbReference type="InterPro" id="IPR000182">
    <property type="entry name" value="GNAT_dom"/>
</dbReference>
<dbReference type="GO" id="GO:0016746">
    <property type="term" value="F:acyltransferase activity"/>
    <property type="evidence" value="ECO:0007669"/>
    <property type="project" value="UniProtKB-KW"/>
</dbReference>
<name>A0ABW0TQD6_9BACL</name>
<accession>A0ABW0TQD6</accession>
<dbReference type="Pfam" id="PF00583">
    <property type="entry name" value="Acetyltransf_1"/>
    <property type="match status" value="1"/>
</dbReference>
<dbReference type="SUPFAM" id="SSF55729">
    <property type="entry name" value="Acyl-CoA N-acyltransferases (Nat)"/>
    <property type="match status" value="1"/>
</dbReference>
<reference evidence="3" key="1">
    <citation type="journal article" date="2019" name="Int. J. Syst. Evol. Microbiol.">
        <title>The Global Catalogue of Microorganisms (GCM) 10K type strain sequencing project: providing services to taxonomists for standard genome sequencing and annotation.</title>
        <authorList>
            <consortium name="The Broad Institute Genomics Platform"/>
            <consortium name="The Broad Institute Genome Sequencing Center for Infectious Disease"/>
            <person name="Wu L."/>
            <person name="Ma J."/>
        </authorList>
    </citation>
    <scope>NUCLEOTIDE SEQUENCE [LARGE SCALE GENOMIC DNA]</scope>
    <source>
        <strain evidence="3">CGMCC 4.1434</strain>
    </source>
</reference>
<dbReference type="EC" id="2.3.1.-" evidence="2"/>
<comment type="caution">
    <text evidence="2">The sequence shown here is derived from an EMBL/GenBank/DDBJ whole genome shotgun (WGS) entry which is preliminary data.</text>
</comment>
<dbReference type="InterPro" id="IPR016181">
    <property type="entry name" value="Acyl_CoA_acyltransferase"/>
</dbReference>
<keyword evidence="2" id="KW-0808">Transferase</keyword>
<dbReference type="Proteomes" id="UP001596109">
    <property type="component" value="Unassembled WGS sequence"/>
</dbReference>
<evidence type="ECO:0000313" key="2">
    <source>
        <dbReference type="EMBL" id="MFC5591522.1"/>
    </source>
</evidence>
<dbReference type="RefSeq" id="WP_381439413.1">
    <property type="nucleotide sequence ID" value="NZ_JBHSNO010000016.1"/>
</dbReference>
<evidence type="ECO:0000313" key="3">
    <source>
        <dbReference type="Proteomes" id="UP001596109"/>
    </source>
</evidence>
<keyword evidence="2" id="KW-0012">Acyltransferase</keyword>
<keyword evidence="3" id="KW-1185">Reference proteome</keyword>
<gene>
    <name evidence="2" type="ORF">ACFPRA_21785</name>
</gene>
<sequence length="331" mass="38613">MNITEDLIQYYLPYFNRKEDLEKAFIFKASIFDQKKNFAFIKSAVEEHSRFSIQCNQEATGVIYTDKYEIYFAILPTGDFVYYTINNKTNRKGNYCRVMKLESIYNHLIKLGVLDENISFEAILSDNVIELFSMEQPLNSGLTFEEDDWSNISLDSSMVVDQEFFVINGGAEIILNTEETEKRIGYIYFRIYNSNLLNKNQLLDAADAASGDEVWLMSIFTKLFKEEIEGWNPKILMLNTISIKPNHRNKGYGKAAIKELIQLCEILEIDYIILKPSSIEEVDYSEEHKVKRKKNIERLASFYDQLTFDSYILEDEEPVMVLEVNDADFIQ</sequence>
<dbReference type="Gene3D" id="3.40.630.30">
    <property type="match status" value="1"/>
</dbReference>
<feature type="domain" description="N-acetyltransferase" evidence="1">
    <location>
        <begin position="156"/>
        <end position="271"/>
    </location>
</feature>
<proteinExistence type="predicted"/>
<dbReference type="CDD" id="cd04301">
    <property type="entry name" value="NAT_SF"/>
    <property type="match status" value="1"/>
</dbReference>
<protein>
    <submittedName>
        <fullName evidence="2">GNAT family N-acetyltransferase</fullName>
        <ecNumber evidence="2">2.3.1.-</ecNumber>
    </submittedName>
</protein>
<evidence type="ECO:0000259" key="1">
    <source>
        <dbReference type="Pfam" id="PF00583"/>
    </source>
</evidence>